<dbReference type="PROSITE" id="PS50056">
    <property type="entry name" value="TYR_PHOSPHATASE_2"/>
    <property type="match status" value="1"/>
</dbReference>
<sequence>MLLIGGGWRFGEGSAVKARHGIGHTERHWPVEPWNRIEPGLWMGGHLWADGTGTVHRAVVTEEFDLVISLHSSSCHGPAPSVEHLVHPIPDGPLTAPQLGRVIELAAVAADSVRDGRSVLVRCLNGYNRSGLVVAQCLIELGLDSAAAVDLIRARRSPRALSNDVFLQYLTTGLDIAKVLSSLDTWA</sequence>
<dbReference type="Gene3D" id="3.90.190.10">
    <property type="entry name" value="Protein tyrosine phosphatase superfamily"/>
    <property type="match status" value="1"/>
</dbReference>
<keyword evidence="3" id="KW-1185">Reference proteome</keyword>
<evidence type="ECO:0000313" key="3">
    <source>
        <dbReference type="Proteomes" id="UP000317940"/>
    </source>
</evidence>
<protein>
    <submittedName>
        <fullName evidence="2">Dual specificity protein phosphatase-like protein</fullName>
    </submittedName>
</protein>
<dbReference type="OrthoDB" id="5197106at2"/>
<dbReference type="InterPro" id="IPR000387">
    <property type="entry name" value="Tyr_Pase_dom"/>
</dbReference>
<reference evidence="2 3" key="1">
    <citation type="submission" date="2019-06" db="EMBL/GenBank/DDBJ databases">
        <title>Sequencing the genomes of 1000 actinobacteria strains.</title>
        <authorList>
            <person name="Klenk H.-P."/>
        </authorList>
    </citation>
    <scope>NUCLEOTIDE SEQUENCE [LARGE SCALE GENOMIC DNA]</scope>
    <source>
        <strain evidence="2 3">DSM 44826</strain>
    </source>
</reference>
<dbReference type="SUPFAM" id="SSF52799">
    <property type="entry name" value="(Phosphotyrosine protein) phosphatases II"/>
    <property type="match status" value="1"/>
</dbReference>
<evidence type="ECO:0000259" key="1">
    <source>
        <dbReference type="PROSITE" id="PS50056"/>
    </source>
</evidence>
<dbReference type="EMBL" id="VIWT01000004">
    <property type="protein sequence ID" value="TWF82807.1"/>
    <property type="molecule type" value="Genomic_DNA"/>
</dbReference>
<accession>A0A561T6T0</accession>
<dbReference type="InterPro" id="IPR029021">
    <property type="entry name" value="Prot-tyrosine_phosphatase-like"/>
</dbReference>
<organism evidence="2 3">
    <name type="scientific">Kitasatospora viridis</name>
    <dbReference type="NCBI Taxonomy" id="281105"/>
    <lineage>
        <taxon>Bacteria</taxon>
        <taxon>Bacillati</taxon>
        <taxon>Actinomycetota</taxon>
        <taxon>Actinomycetes</taxon>
        <taxon>Kitasatosporales</taxon>
        <taxon>Streptomycetaceae</taxon>
        <taxon>Kitasatospora</taxon>
    </lineage>
</organism>
<proteinExistence type="predicted"/>
<gene>
    <name evidence="2" type="ORF">FHX73_14289</name>
</gene>
<comment type="caution">
    <text evidence="2">The sequence shown here is derived from an EMBL/GenBank/DDBJ whole genome shotgun (WGS) entry which is preliminary data.</text>
</comment>
<name>A0A561T6T0_9ACTN</name>
<feature type="domain" description="Tyrosine specific protein phosphatases" evidence="1">
    <location>
        <begin position="100"/>
        <end position="167"/>
    </location>
</feature>
<dbReference type="Proteomes" id="UP000317940">
    <property type="component" value="Unassembled WGS sequence"/>
</dbReference>
<evidence type="ECO:0000313" key="2">
    <source>
        <dbReference type="EMBL" id="TWF82807.1"/>
    </source>
</evidence>
<dbReference type="AlphaFoldDB" id="A0A561T6T0"/>